<dbReference type="InterPro" id="IPR033126">
    <property type="entry name" value="Glyco_hydro_9_Asp/Glu_AS"/>
</dbReference>
<keyword evidence="9" id="KW-0732">Signal</keyword>
<dbReference type="Gene3D" id="2.40.40.10">
    <property type="entry name" value="RlpA-like domain"/>
    <property type="match status" value="1"/>
</dbReference>
<feature type="active site" evidence="8">
    <location>
        <position position="623"/>
    </location>
</feature>
<reference evidence="11" key="1">
    <citation type="submission" date="2021-01" db="EMBL/GenBank/DDBJ databases">
        <authorList>
            <person name="Eckstrom K.M.E."/>
        </authorList>
    </citation>
    <scope>NUCLEOTIDE SEQUENCE</scope>
    <source>
        <strain evidence="11">UVCC 0001</strain>
    </source>
</reference>
<evidence type="ECO:0000256" key="3">
    <source>
        <dbReference type="ARBA" id="ARBA00022801"/>
    </source>
</evidence>
<dbReference type="InterPro" id="IPR036908">
    <property type="entry name" value="RlpA-like_sf"/>
</dbReference>
<comment type="similarity">
    <text evidence="2 8 9">Belongs to the glycosyl hydrolase 9 (cellulase E) family.</text>
</comment>
<evidence type="ECO:0000313" key="12">
    <source>
        <dbReference type="Proteomes" id="UP001255856"/>
    </source>
</evidence>
<dbReference type="GO" id="GO:0030245">
    <property type="term" value="P:cellulose catabolic process"/>
    <property type="evidence" value="ECO:0007669"/>
    <property type="project" value="UniProtKB-KW"/>
</dbReference>
<dbReference type="Pfam" id="PF00759">
    <property type="entry name" value="Glyco_hydro_9"/>
    <property type="match status" value="1"/>
</dbReference>
<dbReference type="Proteomes" id="UP001255856">
    <property type="component" value="Unassembled WGS sequence"/>
</dbReference>
<keyword evidence="4 9" id="KW-0136">Cellulose degradation</keyword>
<evidence type="ECO:0000256" key="1">
    <source>
        <dbReference type="ARBA" id="ARBA00000966"/>
    </source>
</evidence>
<dbReference type="Gene3D" id="1.50.10.10">
    <property type="match status" value="1"/>
</dbReference>
<dbReference type="PANTHER" id="PTHR22298">
    <property type="entry name" value="ENDO-1,4-BETA-GLUCANASE"/>
    <property type="match status" value="1"/>
</dbReference>
<evidence type="ECO:0000256" key="4">
    <source>
        <dbReference type="ARBA" id="ARBA00023001"/>
    </source>
</evidence>
<dbReference type="EMBL" id="JASFZW010000003">
    <property type="protein sequence ID" value="KAK2079045.1"/>
    <property type="molecule type" value="Genomic_DNA"/>
</dbReference>
<dbReference type="EC" id="3.2.1.4" evidence="9"/>
<keyword evidence="6 8" id="KW-0326">Glycosidase</keyword>
<dbReference type="PROSITE" id="PS50842">
    <property type="entry name" value="EXPANSIN_EG45"/>
    <property type="match status" value="1"/>
</dbReference>
<comment type="catalytic activity">
    <reaction evidence="1 9">
        <text>Endohydrolysis of (1-&gt;4)-beta-D-glucosidic linkages in cellulose, lichenin and cereal beta-D-glucans.</text>
        <dbReference type="EC" id="3.2.1.4"/>
    </reaction>
</comment>
<dbReference type="InterPro" id="IPR008928">
    <property type="entry name" value="6-hairpin_glycosidase_sf"/>
</dbReference>
<comment type="caution">
    <text evidence="11">The sequence shown here is derived from an EMBL/GenBank/DDBJ whole genome shotgun (WGS) entry which is preliminary data.</text>
</comment>
<keyword evidence="12" id="KW-1185">Reference proteome</keyword>
<feature type="chain" id="PRO_5041776101" description="Endoglucanase" evidence="9">
    <location>
        <begin position="17"/>
        <end position="652"/>
    </location>
</feature>
<protein>
    <recommendedName>
        <fullName evidence="9">Endoglucanase</fullName>
        <ecNumber evidence="9">3.2.1.4</ecNumber>
    </recommendedName>
</protein>
<dbReference type="CDD" id="cd22271">
    <property type="entry name" value="DPBB_EXP_N-like"/>
    <property type="match status" value="1"/>
</dbReference>
<evidence type="ECO:0000256" key="2">
    <source>
        <dbReference type="ARBA" id="ARBA00007072"/>
    </source>
</evidence>
<evidence type="ECO:0000256" key="6">
    <source>
        <dbReference type="ARBA" id="ARBA00023295"/>
    </source>
</evidence>
<dbReference type="AlphaFoldDB" id="A0AAD9IKU9"/>
<dbReference type="SUPFAM" id="SSF50685">
    <property type="entry name" value="Barwin-like endoglucanases"/>
    <property type="match status" value="1"/>
</dbReference>
<dbReference type="InterPro" id="IPR001701">
    <property type="entry name" value="Glyco_hydro_9"/>
</dbReference>
<dbReference type="PROSITE" id="PS00698">
    <property type="entry name" value="GH9_3"/>
    <property type="match status" value="1"/>
</dbReference>
<evidence type="ECO:0000256" key="7">
    <source>
        <dbReference type="ARBA" id="ARBA00023326"/>
    </source>
</evidence>
<dbReference type="InterPro" id="IPR012341">
    <property type="entry name" value="6hp_glycosidase-like_sf"/>
</dbReference>
<evidence type="ECO:0000256" key="5">
    <source>
        <dbReference type="ARBA" id="ARBA00023277"/>
    </source>
</evidence>
<evidence type="ECO:0000313" key="11">
    <source>
        <dbReference type="EMBL" id="KAK2079045.1"/>
    </source>
</evidence>
<name>A0AAD9IKU9_PROWI</name>
<feature type="signal peptide" evidence="9">
    <location>
        <begin position="1"/>
        <end position="16"/>
    </location>
</feature>
<proteinExistence type="inferred from homology"/>
<evidence type="ECO:0000256" key="8">
    <source>
        <dbReference type="PROSITE-ProRule" id="PRU10060"/>
    </source>
</evidence>
<keyword evidence="7 8" id="KW-0624">Polysaccharide degradation</keyword>
<dbReference type="GO" id="GO:0008810">
    <property type="term" value="F:cellulase activity"/>
    <property type="evidence" value="ECO:0007669"/>
    <property type="project" value="UniProtKB-EC"/>
</dbReference>
<evidence type="ECO:0000259" key="10">
    <source>
        <dbReference type="PROSITE" id="PS50842"/>
    </source>
</evidence>
<keyword evidence="3 8" id="KW-0378">Hydrolase</keyword>
<dbReference type="SUPFAM" id="SSF48208">
    <property type="entry name" value="Six-hairpin glycosidases"/>
    <property type="match status" value="1"/>
</dbReference>
<dbReference type="InterPro" id="IPR007112">
    <property type="entry name" value="Expansin/allergen_DPBB_dom"/>
</dbReference>
<feature type="active site" evidence="8">
    <location>
        <position position="632"/>
    </location>
</feature>
<organism evidence="11 12">
    <name type="scientific">Prototheca wickerhamii</name>
    <dbReference type="NCBI Taxonomy" id="3111"/>
    <lineage>
        <taxon>Eukaryota</taxon>
        <taxon>Viridiplantae</taxon>
        <taxon>Chlorophyta</taxon>
        <taxon>core chlorophytes</taxon>
        <taxon>Trebouxiophyceae</taxon>
        <taxon>Chlorellales</taxon>
        <taxon>Chlorellaceae</taxon>
        <taxon>Prototheca</taxon>
    </lineage>
</organism>
<gene>
    <name evidence="11" type="ORF">QBZ16_002735</name>
</gene>
<accession>A0AAD9IKU9</accession>
<feature type="domain" description="Expansin-like EG45" evidence="10">
    <location>
        <begin position="12"/>
        <end position="121"/>
    </location>
</feature>
<evidence type="ECO:0000256" key="9">
    <source>
        <dbReference type="RuleBase" id="RU361166"/>
    </source>
</evidence>
<keyword evidence="5 8" id="KW-0119">Carbohydrate metabolism</keyword>
<sequence>MRLLLAGLLLAGTAAAYSGVAQSGPGAYNYVNAEFAQNYALLPWATIGSGASCGRCVSVKCSDASCSSRPAVVALVVGQCYSCNGDSGIQISSPAFQSVTGSSSGSKAVSWEFVECGSRMSGGIVMTPQDANNLWWQALVFANAAKQIVGVSLNGVALVQQSWGPWVWNNQGKPLSSSSNTLVLRAADGETLTTTLTSLQEQTLSVHSPPPPGSDKERYADALEMSFYFYAAQRSGVLPANNPVPWRTNSHVNDPVPGGYYDAGDYLKLNFPMGTSLAFLSWGLLEFGQGYAAAGLTSLAKDAVRWGVDYIAACHTGELQYVGQIGDPSIDHAYWGRADQQTGARPAYTWTADLAASDLASSAASALASASLVFAAEDPAYAASLLQHAQRLFDMAARREGFYSDSFSSATYVYRSSTYLDDLAFAAGWLWRATRNPSYLAAAQGYLRRAQYSRNYYVNWDGVFPAADMLLKSLGANNSEGVDLDYQLSTFRATWQQNQNGITSTPKGLSIPPLGGWGNLRHALNAAFVSALHAKYTPSASERAADLAYAKRQLDYALGSAGRSFVVGFGTNPPTHAHHRGASCPNTPAACGWDQFNTPNPNPQVLYGALVGGPAATDTDYSDVRNNYQSNEVAVDYNAGYTGVLAGLIQLL</sequence>